<organism evidence="2 3">
    <name type="scientific">Caerostris extrusa</name>
    <name type="common">Bark spider</name>
    <name type="synonym">Caerostris bankana</name>
    <dbReference type="NCBI Taxonomy" id="172846"/>
    <lineage>
        <taxon>Eukaryota</taxon>
        <taxon>Metazoa</taxon>
        <taxon>Ecdysozoa</taxon>
        <taxon>Arthropoda</taxon>
        <taxon>Chelicerata</taxon>
        <taxon>Arachnida</taxon>
        <taxon>Araneae</taxon>
        <taxon>Araneomorphae</taxon>
        <taxon>Entelegynae</taxon>
        <taxon>Araneoidea</taxon>
        <taxon>Araneidae</taxon>
        <taxon>Caerostris</taxon>
    </lineage>
</organism>
<dbReference type="AlphaFoldDB" id="A0AAV4MNG3"/>
<reference evidence="2 3" key="1">
    <citation type="submission" date="2021-06" db="EMBL/GenBank/DDBJ databases">
        <title>Caerostris extrusa draft genome.</title>
        <authorList>
            <person name="Kono N."/>
            <person name="Arakawa K."/>
        </authorList>
    </citation>
    <scope>NUCLEOTIDE SEQUENCE [LARGE SCALE GENOMIC DNA]</scope>
</reference>
<proteinExistence type="predicted"/>
<dbReference type="EMBL" id="BPLR01002455">
    <property type="protein sequence ID" value="GIX73898.1"/>
    <property type="molecule type" value="Genomic_DNA"/>
</dbReference>
<dbReference type="Proteomes" id="UP001054945">
    <property type="component" value="Unassembled WGS sequence"/>
</dbReference>
<feature type="compositionally biased region" description="Basic and acidic residues" evidence="1">
    <location>
        <begin position="94"/>
        <end position="103"/>
    </location>
</feature>
<sequence>MWLKDFLFCEMPFRDRIISVINGAVNYFKPVYYLRFVAINEQRGKVVFNLFVLNKARWKVRPLKASLPSPDIPTKSSPADDNVGEGGYLVRKGFERGNRHSPERPSQVQGQSTEKKLFGTGKNPSHPMRWSVGLTCLELGVGACVRVF</sequence>
<evidence type="ECO:0000256" key="1">
    <source>
        <dbReference type="SAM" id="MobiDB-lite"/>
    </source>
</evidence>
<name>A0AAV4MNG3_CAEEX</name>
<keyword evidence="3" id="KW-1185">Reference proteome</keyword>
<feature type="region of interest" description="Disordered" evidence="1">
    <location>
        <begin position="94"/>
        <end position="124"/>
    </location>
</feature>
<comment type="caution">
    <text evidence="2">The sequence shown here is derived from an EMBL/GenBank/DDBJ whole genome shotgun (WGS) entry which is preliminary data.</text>
</comment>
<evidence type="ECO:0000313" key="3">
    <source>
        <dbReference type="Proteomes" id="UP001054945"/>
    </source>
</evidence>
<gene>
    <name evidence="2" type="ORF">CEXT_183431</name>
</gene>
<protein>
    <submittedName>
        <fullName evidence="2">Uncharacterized protein</fullName>
    </submittedName>
</protein>
<accession>A0AAV4MNG3</accession>
<evidence type="ECO:0000313" key="2">
    <source>
        <dbReference type="EMBL" id="GIX73898.1"/>
    </source>
</evidence>